<dbReference type="UniPathway" id="UPA00031">
    <property type="reaction ID" value="UER00012"/>
</dbReference>
<dbReference type="Pfam" id="PF00155">
    <property type="entry name" value="Aminotran_1_2"/>
    <property type="match status" value="1"/>
</dbReference>
<dbReference type="Proteomes" id="UP000035704">
    <property type="component" value="Chromosome"/>
</dbReference>
<dbReference type="HAMAP" id="MF_01023">
    <property type="entry name" value="HisC_aminotrans_2"/>
    <property type="match status" value="1"/>
</dbReference>
<evidence type="ECO:0000313" key="11">
    <source>
        <dbReference type="EMBL" id="AKL93697.1"/>
    </source>
</evidence>
<dbReference type="RefSeq" id="WP_044826171.1">
    <property type="nucleotide sequence ID" value="NZ_CP009687.1"/>
</dbReference>
<evidence type="ECO:0000259" key="10">
    <source>
        <dbReference type="Pfam" id="PF00155"/>
    </source>
</evidence>
<evidence type="ECO:0000256" key="5">
    <source>
        <dbReference type="ARBA" id="ARBA00022605"/>
    </source>
</evidence>
<dbReference type="SUPFAM" id="SSF53383">
    <property type="entry name" value="PLP-dependent transferases"/>
    <property type="match status" value="1"/>
</dbReference>
<dbReference type="KEGG" id="cace:CACET_c01810"/>
<accession>A0A0D8I6N1</accession>
<comment type="subunit">
    <text evidence="3 9">Homodimer.</text>
</comment>
<proteinExistence type="inferred from homology"/>
<dbReference type="GO" id="GO:0030170">
    <property type="term" value="F:pyridoxal phosphate binding"/>
    <property type="evidence" value="ECO:0007669"/>
    <property type="project" value="InterPro"/>
</dbReference>
<evidence type="ECO:0000256" key="4">
    <source>
        <dbReference type="ARBA" id="ARBA00022576"/>
    </source>
</evidence>
<dbReference type="InterPro" id="IPR001917">
    <property type="entry name" value="Aminotrans_II_pyridoxalP_BS"/>
</dbReference>
<dbReference type="PROSITE" id="PS00599">
    <property type="entry name" value="AA_TRANSFER_CLASS_2"/>
    <property type="match status" value="1"/>
</dbReference>
<dbReference type="GO" id="GO:0000105">
    <property type="term" value="P:L-histidine biosynthetic process"/>
    <property type="evidence" value="ECO:0007669"/>
    <property type="project" value="UniProtKB-UniRule"/>
</dbReference>
<evidence type="ECO:0000256" key="6">
    <source>
        <dbReference type="ARBA" id="ARBA00022679"/>
    </source>
</evidence>
<dbReference type="EMBL" id="CP009687">
    <property type="protein sequence ID" value="AKL93697.1"/>
    <property type="molecule type" value="Genomic_DNA"/>
</dbReference>
<dbReference type="CDD" id="cd00609">
    <property type="entry name" value="AAT_like"/>
    <property type="match status" value="1"/>
</dbReference>
<feature type="modified residue" description="N6-(pyridoxal phosphate)lysine" evidence="9">
    <location>
        <position position="212"/>
    </location>
</feature>
<dbReference type="PATRIC" id="fig|84022.5.peg.1926"/>
<dbReference type="STRING" id="84022.CACET_c01810"/>
<comment type="catalytic activity">
    <reaction evidence="9">
        <text>L-histidinol phosphate + 2-oxoglutarate = 3-(imidazol-4-yl)-2-oxopropyl phosphate + L-glutamate</text>
        <dbReference type="Rhea" id="RHEA:23744"/>
        <dbReference type="ChEBI" id="CHEBI:16810"/>
        <dbReference type="ChEBI" id="CHEBI:29985"/>
        <dbReference type="ChEBI" id="CHEBI:57766"/>
        <dbReference type="ChEBI" id="CHEBI:57980"/>
        <dbReference type="EC" id="2.6.1.9"/>
    </reaction>
</comment>
<dbReference type="OrthoDB" id="9813612at2"/>
<dbReference type="Gene3D" id="3.40.640.10">
    <property type="entry name" value="Type I PLP-dependent aspartate aminotransferase-like (Major domain)"/>
    <property type="match status" value="1"/>
</dbReference>
<protein>
    <recommendedName>
        <fullName evidence="9">Histidinol-phosphate aminotransferase</fullName>
        <ecNumber evidence="9">2.6.1.9</ecNumber>
    </recommendedName>
    <alternativeName>
        <fullName evidence="9">Imidazole acetol-phosphate transaminase</fullName>
    </alternativeName>
</protein>
<evidence type="ECO:0000256" key="7">
    <source>
        <dbReference type="ARBA" id="ARBA00022898"/>
    </source>
</evidence>
<dbReference type="InterPro" id="IPR015422">
    <property type="entry name" value="PyrdxlP-dep_Trfase_small"/>
</dbReference>
<keyword evidence="5 9" id="KW-0028">Amino-acid biosynthesis</keyword>
<dbReference type="Gene3D" id="3.90.1150.10">
    <property type="entry name" value="Aspartate Aminotransferase, domain 1"/>
    <property type="match status" value="1"/>
</dbReference>
<evidence type="ECO:0000256" key="1">
    <source>
        <dbReference type="ARBA" id="ARBA00001933"/>
    </source>
</evidence>
<gene>
    <name evidence="9 11" type="primary">hisC</name>
    <name evidence="11" type="ORF">CACET_c01810</name>
</gene>
<dbReference type="GO" id="GO:0004400">
    <property type="term" value="F:histidinol-phosphate transaminase activity"/>
    <property type="evidence" value="ECO:0007669"/>
    <property type="project" value="UniProtKB-UniRule"/>
</dbReference>
<keyword evidence="6 9" id="KW-0808">Transferase</keyword>
<dbReference type="EC" id="2.6.1.9" evidence="9"/>
<keyword evidence="4 9" id="KW-0032">Aminotransferase</keyword>
<dbReference type="InterPro" id="IPR004839">
    <property type="entry name" value="Aminotransferase_I/II_large"/>
</dbReference>
<keyword evidence="8 9" id="KW-0368">Histidine biosynthesis</keyword>
<feature type="domain" description="Aminotransferase class I/classII large" evidence="10">
    <location>
        <begin position="41"/>
        <end position="343"/>
    </location>
</feature>
<keyword evidence="7 9" id="KW-0663">Pyridoxal phosphate</keyword>
<name>A0A0D8I6N1_9CLOT</name>
<reference evidence="11 12" key="1">
    <citation type="submission" date="2014-10" db="EMBL/GenBank/DDBJ databases">
        <title>Genome sequence of Clostridium aceticum DSM 1496.</title>
        <authorList>
            <person name="Poehlein A."/>
            <person name="Schiel-Bengelsdorf B."/>
            <person name="Gottschalk G."/>
            <person name="Duerre P."/>
            <person name="Daniel R."/>
        </authorList>
    </citation>
    <scope>NUCLEOTIDE SEQUENCE [LARGE SCALE GENOMIC DNA]</scope>
    <source>
        <strain evidence="11 12">DSM 1496</strain>
    </source>
</reference>
<comment type="cofactor">
    <cofactor evidence="1 9">
        <name>pyridoxal 5'-phosphate</name>
        <dbReference type="ChEBI" id="CHEBI:597326"/>
    </cofactor>
</comment>
<comment type="pathway">
    <text evidence="9">Amino-acid biosynthesis; L-histidine biosynthesis; L-histidine from 5-phospho-alpha-D-ribose 1-diphosphate: step 7/9.</text>
</comment>
<dbReference type="InterPro" id="IPR015421">
    <property type="entry name" value="PyrdxlP-dep_Trfase_major"/>
</dbReference>
<dbReference type="PANTHER" id="PTHR42885:SF2">
    <property type="entry name" value="HISTIDINOL-PHOSPHATE AMINOTRANSFERASE"/>
    <property type="match status" value="1"/>
</dbReference>
<evidence type="ECO:0000256" key="3">
    <source>
        <dbReference type="ARBA" id="ARBA00011738"/>
    </source>
</evidence>
<organism evidence="11 12">
    <name type="scientific">Clostridium aceticum</name>
    <dbReference type="NCBI Taxonomy" id="84022"/>
    <lineage>
        <taxon>Bacteria</taxon>
        <taxon>Bacillati</taxon>
        <taxon>Bacillota</taxon>
        <taxon>Clostridia</taxon>
        <taxon>Eubacteriales</taxon>
        <taxon>Clostridiaceae</taxon>
        <taxon>Clostridium</taxon>
    </lineage>
</organism>
<comment type="similarity">
    <text evidence="2 9">Belongs to the class-II pyridoxal-phosphate-dependent aminotransferase family. Histidinol-phosphate aminotransferase subfamily.</text>
</comment>
<dbReference type="NCBIfam" id="TIGR01141">
    <property type="entry name" value="hisC"/>
    <property type="match status" value="1"/>
</dbReference>
<evidence type="ECO:0000256" key="8">
    <source>
        <dbReference type="ARBA" id="ARBA00023102"/>
    </source>
</evidence>
<evidence type="ECO:0000256" key="2">
    <source>
        <dbReference type="ARBA" id="ARBA00007970"/>
    </source>
</evidence>
<keyword evidence="12" id="KW-1185">Reference proteome</keyword>
<dbReference type="PANTHER" id="PTHR42885">
    <property type="entry name" value="HISTIDINOL-PHOSPHATE AMINOTRANSFERASE-RELATED"/>
    <property type="match status" value="1"/>
</dbReference>
<sequence>MINNLVKENIKSLVPYEVKECETVAKLDANENNNVDYLLNQKIAKALMGLKVNQYPDNDCCELRRILGKQVRLSPQQLMIGCGSDQIIALILQAFIGEGDKILVHTPTFGMYKISTQIVGGTTIEVPLGEDFAFDYYNFVKVMRKEEPKVVFLTNPNNPTGGVIPREQIIKIIEYSNGIVVIDEAYVEFYGETTMDLVNYYPNLIVLRTLSKGYGLAGARVGYAAASKELMGILYKVKPPYNVSNLSQLAAKVCLENKDVLDRVIQEIVAERDNIALQLSEIPDIKVYKSHGNFLLCRIGKAKEVYQYLAEHKVLVRYFGEEGPLKGCIRITIGTKEENQLVIKLLMEALGATKEIAV</sequence>
<evidence type="ECO:0000256" key="9">
    <source>
        <dbReference type="HAMAP-Rule" id="MF_01023"/>
    </source>
</evidence>
<dbReference type="AlphaFoldDB" id="A0A0D8I6N1"/>
<dbReference type="InterPro" id="IPR015424">
    <property type="entry name" value="PyrdxlP-dep_Trfase"/>
</dbReference>
<dbReference type="InterPro" id="IPR005861">
    <property type="entry name" value="HisP_aminotrans"/>
</dbReference>
<evidence type="ECO:0000313" key="12">
    <source>
        <dbReference type="Proteomes" id="UP000035704"/>
    </source>
</evidence>